<dbReference type="InterPro" id="IPR000884">
    <property type="entry name" value="TSP1_rpt"/>
</dbReference>
<evidence type="ECO:0000313" key="12">
    <source>
        <dbReference type="Proteomes" id="UP000694941"/>
    </source>
</evidence>
<dbReference type="Gene3D" id="2.20.100.10">
    <property type="entry name" value="Thrombospondin type-1 (TSP1) repeat"/>
    <property type="match status" value="4"/>
</dbReference>
<feature type="domain" description="Sema" evidence="11">
    <location>
        <begin position="46"/>
        <end position="495"/>
    </location>
</feature>
<evidence type="ECO:0000256" key="6">
    <source>
        <dbReference type="ARBA" id="ARBA00023136"/>
    </source>
</evidence>
<evidence type="ECO:0000256" key="10">
    <source>
        <dbReference type="SAM" id="Phobius"/>
    </source>
</evidence>
<keyword evidence="12" id="KW-1185">Reference proteome</keyword>
<evidence type="ECO:0000256" key="9">
    <source>
        <dbReference type="PROSITE-ProRule" id="PRU00352"/>
    </source>
</evidence>
<dbReference type="Gene3D" id="2.130.10.10">
    <property type="entry name" value="YVTN repeat-like/Quinoprotein amine dehydrogenase"/>
    <property type="match status" value="1"/>
</dbReference>
<dbReference type="Pfam" id="PF00090">
    <property type="entry name" value="TSP_1"/>
    <property type="match status" value="4"/>
</dbReference>
<evidence type="ECO:0000259" key="11">
    <source>
        <dbReference type="PROSITE" id="PS51004"/>
    </source>
</evidence>
<dbReference type="InterPro" id="IPR001627">
    <property type="entry name" value="Semap_dom"/>
</dbReference>
<keyword evidence="8" id="KW-0325">Glycoprotein</keyword>
<dbReference type="Proteomes" id="UP000694941">
    <property type="component" value="Unplaced"/>
</dbReference>
<keyword evidence="7" id="KW-1015">Disulfide bond</keyword>
<keyword evidence="3" id="KW-0677">Repeat</keyword>
<comment type="subcellular location">
    <subcellularLocation>
        <location evidence="1">Membrane</location>
        <topology evidence="1">Single-pass membrane protein</topology>
    </subcellularLocation>
</comment>
<dbReference type="RefSeq" id="XP_022239575.1">
    <property type="nucleotide sequence ID" value="XM_022383867.1"/>
</dbReference>
<gene>
    <name evidence="13" type="primary">LOC106457813</name>
</gene>
<protein>
    <submittedName>
        <fullName evidence="13">Semaphorin-5A-like</fullName>
    </submittedName>
</protein>
<keyword evidence="4" id="KW-0524">Neurogenesis</keyword>
<dbReference type="SUPFAM" id="SSF101912">
    <property type="entry name" value="Sema domain"/>
    <property type="match status" value="1"/>
</dbReference>
<keyword evidence="2 10" id="KW-0812">Transmembrane</keyword>
<evidence type="ECO:0000256" key="5">
    <source>
        <dbReference type="ARBA" id="ARBA00022989"/>
    </source>
</evidence>
<accession>A0ABM1S7H0</accession>
<dbReference type="SUPFAM" id="SSF103575">
    <property type="entry name" value="Plexin repeat"/>
    <property type="match status" value="1"/>
</dbReference>
<dbReference type="GeneID" id="106457813"/>
<keyword evidence="6 10" id="KW-0472">Membrane</keyword>
<dbReference type="PANTHER" id="PTHR11036:SF79">
    <property type="entry name" value="SEMAPHORIN 5C, ISOFORM A"/>
    <property type="match status" value="1"/>
</dbReference>
<dbReference type="Pfam" id="PF23260">
    <property type="entry name" value="TSP1_2"/>
    <property type="match status" value="1"/>
</dbReference>
<dbReference type="SUPFAM" id="SSF82895">
    <property type="entry name" value="TSP-1 type 1 repeat"/>
    <property type="match status" value="3"/>
</dbReference>
<dbReference type="Gene3D" id="3.30.1680.10">
    <property type="entry name" value="ligand-binding face of the semaphorins, domain 2"/>
    <property type="match status" value="1"/>
</dbReference>
<evidence type="ECO:0000256" key="1">
    <source>
        <dbReference type="ARBA" id="ARBA00004167"/>
    </source>
</evidence>
<evidence type="ECO:0000256" key="4">
    <source>
        <dbReference type="ARBA" id="ARBA00022902"/>
    </source>
</evidence>
<dbReference type="Pfam" id="PF01437">
    <property type="entry name" value="PSI"/>
    <property type="match status" value="1"/>
</dbReference>
<dbReference type="SMART" id="SM00209">
    <property type="entry name" value="TSP1"/>
    <property type="match status" value="4"/>
</dbReference>
<dbReference type="PANTHER" id="PTHR11036">
    <property type="entry name" value="SEMAPHORIN"/>
    <property type="match status" value="1"/>
</dbReference>
<evidence type="ECO:0000256" key="2">
    <source>
        <dbReference type="ARBA" id="ARBA00022692"/>
    </source>
</evidence>
<evidence type="ECO:0000256" key="7">
    <source>
        <dbReference type="ARBA" id="ARBA00023157"/>
    </source>
</evidence>
<dbReference type="InterPro" id="IPR036352">
    <property type="entry name" value="Semap_dom_sf"/>
</dbReference>
<dbReference type="PRINTS" id="PR01705">
    <property type="entry name" value="TSP1REPEAT"/>
</dbReference>
<proteinExistence type="predicted"/>
<dbReference type="InterPro" id="IPR002165">
    <property type="entry name" value="Plexin_repeat"/>
</dbReference>
<dbReference type="InterPro" id="IPR057563">
    <property type="entry name" value="Sema5A/B-like_TSP-1"/>
</dbReference>
<evidence type="ECO:0000313" key="13">
    <source>
        <dbReference type="RefSeq" id="XP_022239575.1"/>
    </source>
</evidence>
<dbReference type="PROSITE" id="PS51004">
    <property type="entry name" value="SEMA"/>
    <property type="match status" value="1"/>
</dbReference>
<dbReference type="Pfam" id="PF01403">
    <property type="entry name" value="Sema"/>
    <property type="match status" value="1"/>
</dbReference>
<name>A0ABM1S7H0_LIMPO</name>
<dbReference type="SMART" id="SM00630">
    <property type="entry name" value="Sema"/>
    <property type="match status" value="1"/>
</dbReference>
<keyword evidence="5 10" id="KW-1133">Transmembrane helix</keyword>
<dbReference type="PROSITE" id="PS50092">
    <property type="entry name" value="TSP1"/>
    <property type="match status" value="4"/>
</dbReference>
<dbReference type="InterPro" id="IPR015943">
    <property type="entry name" value="WD40/YVTN_repeat-like_dom_sf"/>
</dbReference>
<comment type="caution">
    <text evidence="9">Lacks conserved residue(s) required for the propagation of feature annotation.</text>
</comment>
<dbReference type="InterPro" id="IPR027231">
    <property type="entry name" value="Semaphorin"/>
</dbReference>
<evidence type="ECO:0000256" key="8">
    <source>
        <dbReference type="ARBA" id="ARBA00023180"/>
    </source>
</evidence>
<organism evidence="12 13">
    <name type="scientific">Limulus polyphemus</name>
    <name type="common">Atlantic horseshoe crab</name>
    <dbReference type="NCBI Taxonomy" id="6850"/>
    <lineage>
        <taxon>Eukaryota</taxon>
        <taxon>Metazoa</taxon>
        <taxon>Ecdysozoa</taxon>
        <taxon>Arthropoda</taxon>
        <taxon>Chelicerata</taxon>
        <taxon>Merostomata</taxon>
        <taxon>Xiphosura</taxon>
        <taxon>Limulidae</taxon>
        <taxon>Limulus</taxon>
    </lineage>
</organism>
<evidence type="ECO:0000256" key="3">
    <source>
        <dbReference type="ARBA" id="ARBA00022737"/>
    </source>
</evidence>
<sequence length="997" mass="114206">MMLRAAFSSNIEVPLRCRCRKEILLTLLILCALEPFGMGHWVPSEKNSQDFRQITHQAIQQSNIDRFSQIGVRRYSELLFDVSRYQLIVGARDYLFRFSLDKLKKIEEAHLPSLESRISECLTKGQSIENCRNFIKVLLSHNDKIFVCGTNAFSPECSWRDIQSLNTVYETVPGIAKCPYNPNNNISALLTMDGDYYIASALDFSSRDSAVYRAMGKVPYLRTVQYDGKWLSEPDFIASYEIGKFVYFFFRETAVEYMNCGKKIYTRIGRICKNDVGGQFMLKDNWTTFLKARLNCSIPGEYPFYFDELKSLHYIERDGLFYGVFTTPDNSIYGSAICIFNITNIERAFEGPFKYQETPKSQWERHNGPHRHFQCETPGSSQHLVDADRFKLMDDAVQASYSRPVYMTKFERFSKVVVDVVPTKFSDGIHVLFVVTLEGVIKKLILVPKTNEACMVEEIHVFLPNSTEQVISMKLLTDTSSLYIGTETQLMSIPLHRCERFRDKDSCLNAMDPYCGWNSHELRCTTAPYRSPHSTFWEQEFHGEWSQWSSWFQCEQSGVDSPGDWCLCRERTCTNPAPKNGGEQCSGGKIQVSNCTRNGLWTQWSAWSACSQTCGLALKTRRRYCGNPSPAHGGRICLGPEMEETHCSTNPPCLGPSLPPVDGKWSKWSSWSECNVKCGGGFQTRQRKCNNPYPKHGGLECIGCATQNQECKMQKCTELRKASKWTPWLKVNSTKDGYFEQRFRFICRASVPSEDLFRIGHMKTEERFCLFDTKTCFDPAYINTDGSSAEWLEWSAWSACSSSCGGGVQVRERNCSNPRTNKNVLACEGDERMERSCNLQNCKEFSDGWEEWSVWSLCDSKYEQHRRRKCDTSKPHIEQCQGRTKETRLCISGQPGLVNSQPSLKDHGISTEKLVGFCIGSFLTGIIIAFIVTYMFMNKKHPSRNRKYLQKKVNSNVYMPSNDCLNSMDSSCSTQEKTCLRDSSIKKNPRSKNDYTY</sequence>
<reference evidence="13" key="1">
    <citation type="submission" date="2025-08" db="UniProtKB">
        <authorList>
            <consortium name="RefSeq"/>
        </authorList>
    </citation>
    <scope>IDENTIFICATION</scope>
    <source>
        <tissue evidence="13">Muscle</tissue>
    </source>
</reference>
<dbReference type="InterPro" id="IPR036383">
    <property type="entry name" value="TSP1_rpt_sf"/>
</dbReference>
<feature type="transmembrane region" description="Helical" evidence="10">
    <location>
        <begin position="914"/>
        <end position="937"/>
    </location>
</feature>